<accession>A0ABQ8TFE4</accession>
<evidence type="ECO:0000256" key="2">
    <source>
        <dbReference type="ARBA" id="ARBA00011984"/>
    </source>
</evidence>
<name>A0ABQ8TFE4_PERAM</name>
<keyword evidence="6" id="KW-1185">Reference proteome</keyword>
<dbReference type="EC" id="3.6.5.2" evidence="2"/>
<evidence type="ECO:0000256" key="3">
    <source>
        <dbReference type="ARBA" id="ARBA00022801"/>
    </source>
</evidence>
<evidence type="ECO:0000256" key="4">
    <source>
        <dbReference type="ARBA" id="ARBA00048098"/>
    </source>
</evidence>
<dbReference type="EMBL" id="JAJSOF020000011">
    <property type="protein sequence ID" value="KAJ4444420.1"/>
    <property type="molecule type" value="Genomic_DNA"/>
</dbReference>
<dbReference type="Pfam" id="PF00071">
    <property type="entry name" value="Ras"/>
    <property type="match status" value="1"/>
</dbReference>
<dbReference type="Proteomes" id="UP001148838">
    <property type="component" value="Unassembled WGS sequence"/>
</dbReference>
<gene>
    <name evidence="5" type="ORF">ANN_06212</name>
</gene>
<comment type="similarity">
    <text evidence="1">Belongs to the small GTPase superfamily. Ras family.</text>
</comment>
<dbReference type="PANTHER" id="PTHR45704">
    <property type="entry name" value="RAS-LIKE FAMILY MEMBER 11"/>
    <property type="match status" value="1"/>
</dbReference>
<dbReference type="SUPFAM" id="SSF52540">
    <property type="entry name" value="P-loop containing nucleoside triphosphate hydrolases"/>
    <property type="match status" value="1"/>
</dbReference>
<dbReference type="InterPro" id="IPR027417">
    <property type="entry name" value="P-loop_NTPase"/>
</dbReference>
<dbReference type="InterPro" id="IPR051065">
    <property type="entry name" value="Ras-related_GTPase"/>
</dbReference>
<dbReference type="InterPro" id="IPR001806">
    <property type="entry name" value="Small_GTPase"/>
</dbReference>
<keyword evidence="3" id="KW-0378">Hydrolase</keyword>
<dbReference type="Gene3D" id="3.40.50.300">
    <property type="entry name" value="P-loop containing nucleotide triphosphate hydrolases"/>
    <property type="match status" value="1"/>
</dbReference>
<reference evidence="5 6" key="1">
    <citation type="journal article" date="2022" name="Allergy">
        <title>Genome assembly and annotation of Periplaneta americana reveal a comprehensive cockroach allergen profile.</title>
        <authorList>
            <person name="Wang L."/>
            <person name="Xiong Q."/>
            <person name="Saelim N."/>
            <person name="Wang L."/>
            <person name="Nong W."/>
            <person name="Wan A.T."/>
            <person name="Shi M."/>
            <person name="Liu X."/>
            <person name="Cao Q."/>
            <person name="Hui J.H.L."/>
            <person name="Sookrung N."/>
            <person name="Leung T.F."/>
            <person name="Tungtrongchitr A."/>
            <person name="Tsui S.K.W."/>
        </authorList>
    </citation>
    <scope>NUCLEOTIDE SEQUENCE [LARGE SCALE GENOMIC DNA]</scope>
    <source>
        <strain evidence="5">PWHHKU_190912</strain>
    </source>
</reference>
<protein>
    <recommendedName>
        <fullName evidence="2">small monomeric GTPase</fullName>
        <ecNumber evidence="2">3.6.5.2</ecNumber>
    </recommendedName>
</protein>
<comment type="catalytic activity">
    <reaction evidence="4">
        <text>GTP + H2O = GDP + phosphate + H(+)</text>
        <dbReference type="Rhea" id="RHEA:19669"/>
        <dbReference type="ChEBI" id="CHEBI:15377"/>
        <dbReference type="ChEBI" id="CHEBI:15378"/>
        <dbReference type="ChEBI" id="CHEBI:37565"/>
        <dbReference type="ChEBI" id="CHEBI:43474"/>
        <dbReference type="ChEBI" id="CHEBI:58189"/>
        <dbReference type="EC" id="3.6.5.2"/>
    </reaction>
</comment>
<organism evidence="5 6">
    <name type="scientific">Periplaneta americana</name>
    <name type="common">American cockroach</name>
    <name type="synonym">Blatta americana</name>
    <dbReference type="NCBI Taxonomy" id="6978"/>
    <lineage>
        <taxon>Eukaryota</taxon>
        <taxon>Metazoa</taxon>
        <taxon>Ecdysozoa</taxon>
        <taxon>Arthropoda</taxon>
        <taxon>Hexapoda</taxon>
        <taxon>Insecta</taxon>
        <taxon>Pterygota</taxon>
        <taxon>Neoptera</taxon>
        <taxon>Polyneoptera</taxon>
        <taxon>Dictyoptera</taxon>
        <taxon>Blattodea</taxon>
        <taxon>Blattoidea</taxon>
        <taxon>Blattidae</taxon>
        <taxon>Blattinae</taxon>
        <taxon>Periplaneta</taxon>
    </lineage>
</organism>
<proteinExistence type="inferred from homology"/>
<comment type="caution">
    <text evidence="5">The sequence shown here is derived from an EMBL/GenBank/DDBJ whole genome shotgun (WGS) entry which is preliminary data.</text>
</comment>
<evidence type="ECO:0000313" key="6">
    <source>
        <dbReference type="Proteomes" id="UP001148838"/>
    </source>
</evidence>
<evidence type="ECO:0000256" key="1">
    <source>
        <dbReference type="ARBA" id="ARBA00008344"/>
    </source>
</evidence>
<sequence length="148" mass="17218">MFLIMSVPNIFLRTLFSNTLNLFLSQSQSPSFTTRSKLYRSTIAPDIFLERLHLSPTFETSVNFLSIYWLDRKIPWLLVTVIMCVFQATGCLYDHIRWGEAFVVVYSVCDRNSFNDAHDLLDKLGKLKLPSYFTTLLLGNKRDLDHSR</sequence>
<evidence type="ECO:0000313" key="5">
    <source>
        <dbReference type="EMBL" id="KAJ4444420.1"/>
    </source>
</evidence>